<reference evidence="2 3" key="1">
    <citation type="submission" date="2018-04" db="EMBL/GenBank/DDBJ databases">
        <title>Genomic Encyclopedia of Type Strains, Phase IV (KMG-IV): sequencing the most valuable type-strain genomes for metagenomic binning, comparative biology and taxonomic classification.</title>
        <authorList>
            <person name="Goeker M."/>
        </authorList>
    </citation>
    <scope>NUCLEOTIDE SEQUENCE [LARGE SCALE GENOMIC DNA]</scope>
    <source>
        <strain evidence="2 3">DSM 14823</strain>
    </source>
</reference>
<dbReference type="Gene3D" id="1.10.10.2910">
    <property type="match status" value="1"/>
</dbReference>
<keyword evidence="3" id="KW-1185">Reference proteome</keyword>
<feature type="domain" description="IrrE N-terminal-like" evidence="1">
    <location>
        <begin position="89"/>
        <end position="199"/>
    </location>
</feature>
<comment type="caution">
    <text evidence="2">The sequence shown here is derived from an EMBL/GenBank/DDBJ whole genome shotgun (WGS) entry which is preliminary data.</text>
</comment>
<dbReference type="Proteomes" id="UP000245959">
    <property type="component" value="Unassembled WGS sequence"/>
</dbReference>
<gene>
    <name evidence="2" type="ORF">C8D82_11867</name>
</gene>
<dbReference type="RefSeq" id="WP_165833039.1">
    <property type="nucleotide sequence ID" value="NZ_CABMMC010000207.1"/>
</dbReference>
<dbReference type="PANTHER" id="PTHR43236:SF1">
    <property type="entry name" value="BLL7220 PROTEIN"/>
    <property type="match status" value="1"/>
</dbReference>
<dbReference type="Pfam" id="PF06114">
    <property type="entry name" value="Peptidase_M78"/>
    <property type="match status" value="1"/>
</dbReference>
<evidence type="ECO:0000259" key="1">
    <source>
        <dbReference type="Pfam" id="PF06114"/>
    </source>
</evidence>
<dbReference type="GeneID" id="78295781"/>
<evidence type="ECO:0000313" key="3">
    <source>
        <dbReference type="Proteomes" id="UP000245959"/>
    </source>
</evidence>
<dbReference type="InterPro" id="IPR052345">
    <property type="entry name" value="Rad_response_metalloprotease"/>
</dbReference>
<protein>
    <submittedName>
        <fullName evidence="2">Zn-dependent peptidase ImmA (M78 family)</fullName>
    </submittedName>
</protein>
<name>A0A2U1AUF7_9BACT</name>
<organism evidence="2 3">
    <name type="scientific">Victivallis vadensis</name>
    <dbReference type="NCBI Taxonomy" id="172901"/>
    <lineage>
        <taxon>Bacteria</taxon>
        <taxon>Pseudomonadati</taxon>
        <taxon>Lentisphaerota</taxon>
        <taxon>Lentisphaeria</taxon>
        <taxon>Victivallales</taxon>
        <taxon>Victivallaceae</taxon>
        <taxon>Victivallis</taxon>
    </lineage>
</organism>
<dbReference type="AlphaFoldDB" id="A0A2U1AUF7"/>
<dbReference type="EMBL" id="QEKH01000018">
    <property type="protein sequence ID" value="PVY40066.1"/>
    <property type="molecule type" value="Genomic_DNA"/>
</dbReference>
<proteinExistence type="predicted"/>
<evidence type="ECO:0000313" key="2">
    <source>
        <dbReference type="EMBL" id="PVY40066.1"/>
    </source>
</evidence>
<accession>A0A2U1AUF7</accession>
<dbReference type="PANTHER" id="PTHR43236">
    <property type="entry name" value="ANTITOXIN HIGA1"/>
    <property type="match status" value="1"/>
</dbReference>
<dbReference type="InterPro" id="IPR010359">
    <property type="entry name" value="IrrE_HExxH"/>
</dbReference>
<sequence length="231" mass="26798">MGYSSYIPAQKIEDEAMSVLAAYAQKYKEPITAPVPIEEILDCLYDVTIEAADLRAKYQNDDVLAEFLVGRNRKVILIDQTIHPDFNADKEGRYRFTLGHETGHWILHQHLLASVNTDNLFDDELKPVSVYRTSCKEPKEKQADMFSGYILMPKDLILREWEAKFGPDHGPENVYEEIREKSERFQTEPENIRCDLAREFAIKFKVSAQTMQIRLRDMGLLELAEPEPRLF</sequence>